<proteinExistence type="inferred from homology"/>
<dbReference type="EMBL" id="AAWS01000093">
    <property type="protein sequence ID" value="EAY23961.1"/>
    <property type="molecule type" value="Genomic_DNA"/>
</dbReference>
<evidence type="ECO:0000313" key="6">
    <source>
        <dbReference type="Proteomes" id="UP000004095"/>
    </source>
</evidence>
<sequence length="308" mass="35586">MVHKCPISYQLSQTRYSKPGLAKLSAKLTDLKDLPFTAQEQRQEAAAIATKMSIQGVQPKLSAKLAIAKQAFEVVDNGGTFIIKPQNDLYKEVPENEDVTMKMAQAFGIEVPLTGLVYSKDGSLSYFIKRFDRYGKNKKYHQEDFAQLTGNTRDTKYKWSMEKLIPVIEKYCTFPVLEKRKLFRRVLFCFLTGNEDMHLKNFSLITKADSITLSPAYDLLNSTIAMGKAVEETALPLAGKKSKFKKDHFFKYYAQDKLQLAEKTIVAEHQHMVDKKKELEHWINISFLSEEMKEQYLHLMENRYKRLI</sequence>
<dbReference type="OrthoDB" id="9805913at2"/>
<gene>
    <name evidence="5" type="ORF">M23134_01644</name>
</gene>
<dbReference type="InterPro" id="IPR012893">
    <property type="entry name" value="HipA-like_C"/>
</dbReference>
<dbReference type="AlphaFoldDB" id="A2A072"/>
<evidence type="ECO:0000259" key="4">
    <source>
        <dbReference type="Pfam" id="PF07804"/>
    </source>
</evidence>
<evidence type="ECO:0000313" key="5">
    <source>
        <dbReference type="EMBL" id="EAY23961.1"/>
    </source>
</evidence>
<evidence type="ECO:0000256" key="2">
    <source>
        <dbReference type="ARBA" id="ARBA00022679"/>
    </source>
</evidence>
<name>A2A072_MICM2</name>
<dbReference type="PANTHER" id="PTHR37419:SF1">
    <property type="entry name" value="SERINE_THREONINE-PROTEIN KINASE TOXIN HIPA"/>
    <property type="match status" value="1"/>
</dbReference>
<keyword evidence="2" id="KW-0808">Transferase</keyword>
<keyword evidence="6" id="KW-1185">Reference proteome</keyword>
<evidence type="ECO:0000256" key="3">
    <source>
        <dbReference type="ARBA" id="ARBA00022777"/>
    </source>
</evidence>
<protein>
    <recommendedName>
        <fullName evidence="4">HipA-like C-terminal domain-containing protein</fullName>
    </recommendedName>
</protein>
<dbReference type="InterPro" id="IPR052028">
    <property type="entry name" value="HipA_Ser/Thr_kinase"/>
</dbReference>
<organism evidence="5 6">
    <name type="scientific">Microscilla marina ATCC 23134</name>
    <dbReference type="NCBI Taxonomy" id="313606"/>
    <lineage>
        <taxon>Bacteria</taxon>
        <taxon>Pseudomonadati</taxon>
        <taxon>Bacteroidota</taxon>
        <taxon>Cytophagia</taxon>
        <taxon>Cytophagales</taxon>
        <taxon>Microscillaceae</taxon>
        <taxon>Microscilla</taxon>
    </lineage>
</organism>
<reference evidence="5 6" key="1">
    <citation type="submission" date="2007-01" db="EMBL/GenBank/DDBJ databases">
        <authorList>
            <person name="Haygood M."/>
            <person name="Podell S."/>
            <person name="Anderson C."/>
            <person name="Hopkinson B."/>
            <person name="Roe K."/>
            <person name="Barbeau K."/>
            <person name="Gaasterland T."/>
            <person name="Ferriera S."/>
            <person name="Johnson J."/>
            <person name="Kravitz S."/>
            <person name="Beeson K."/>
            <person name="Sutton G."/>
            <person name="Rogers Y.-H."/>
            <person name="Friedman R."/>
            <person name="Frazier M."/>
            <person name="Venter J.C."/>
        </authorList>
    </citation>
    <scope>NUCLEOTIDE SEQUENCE [LARGE SCALE GENOMIC DNA]</scope>
    <source>
        <strain evidence="5 6">ATCC 23134</strain>
    </source>
</reference>
<dbReference type="Pfam" id="PF07804">
    <property type="entry name" value="HipA_C"/>
    <property type="match status" value="1"/>
</dbReference>
<keyword evidence="3" id="KW-0418">Kinase</keyword>
<dbReference type="PANTHER" id="PTHR37419">
    <property type="entry name" value="SERINE/THREONINE-PROTEIN KINASE TOXIN HIPA"/>
    <property type="match status" value="1"/>
</dbReference>
<dbReference type="Proteomes" id="UP000004095">
    <property type="component" value="Unassembled WGS sequence"/>
</dbReference>
<comment type="caution">
    <text evidence="5">The sequence shown here is derived from an EMBL/GenBank/DDBJ whole genome shotgun (WGS) entry which is preliminary data.</text>
</comment>
<dbReference type="eggNOG" id="COG3550">
    <property type="taxonomic scope" value="Bacteria"/>
</dbReference>
<dbReference type="RefSeq" id="WP_002705788.1">
    <property type="nucleotide sequence ID" value="NZ_AAWS01000093.1"/>
</dbReference>
<comment type="similarity">
    <text evidence="1">Belongs to the HipA Ser/Thr kinase family.</text>
</comment>
<evidence type="ECO:0000256" key="1">
    <source>
        <dbReference type="ARBA" id="ARBA00010164"/>
    </source>
</evidence>
<dbReference type="Gene3D" id="1.10.1070.20">
    <property type="match status" value="1"/>
</dbReference>
<dbReference type="GO" id="GO:0004674">
    <property type="term" value="F:protein serine/threonine kinase activity"/>
    <property type="evidence" value="ECO:0007669"/>
    <property type="project" value="TreeGrafter"/>
</dbReference>
<dbReference type="GO" id="GO:0005829">
    <property type="term" value="C:cytosol"/>
    <property type="evidence" value="ECO:0007669"/>
    <property type="project" value="TreeGrafter"/>
</dbReference>
<accession>A2A072</accession>
<feature type="domain" description="HipA-like C-terminal" evidence="4">
    <location>
        <begin position="52"/>
        <end position="272"/>
    </location>
</feature>